<name>K2GCI4_9BACT</name>
<organism evidence="1">
    <name type="scientific">uncultured bacterium</name>
    <name type="common">gcode 4</name>
    <dbReference type="NCBI Taxonomy" id="1234023"/>
    <lineage>
        <taxon>Bacteria</taxon>
        <taxon>environmental samples</taxon>
    </lineage>
</organism>
<dbReference type="AlphaFoldDB" id="K2GCI4"/>
<sequence length="151" mass="17889">MLLSSHQETNVSEEFIALVTRERGMIQKMAICIEPYYPKDEHDVRVIWKEKFWLEISPADAVIIIGKYRSKMIIDILSHLDRQNTHESAAQLNNETDMVQELIAWIEFYCPKDEQDVRNIWKEKFWLDISQADAIVIINGYRGKMISKMWI</sequence>
<protein>
    <submittedName>
        <fullName evidence="1">Uncharacterized protein</fullName>
    </submittedName>
</protein>
<evidence type="ECO:0000313" key="1">
    <source>
        <dbReference type="EMBL" id="EKE27959.1"/>
    </source>
</evidence>
<proteinExistence type="predicted"/>
<gene>
    <name evidence="1" type="ORF">ACD_3C00120G0006</name>
</gene>
<comment type="caution">
    <text evidence="1">The sequence shown here is derived from an EMBL/GenBank/DDBJ whole genome shotgun (WGS) entry which is preliminary data.</text>
</comment>
<dbReference type="EMBL" id="AMFJ01000394">
    <property type="protein sequence ID" value="EKE27959.1"/>
    <property type="molecule type" value="Genomic_DNA"/>
</dbReference>
<reference evidence="1" key="1">
    <citation type="journal article" date="2012" name="Science">
        <title>Fermentation, hydrogen, and sulfur metabolism in multiple uncultivated bacterial phyla.</title>
        <authorList>
            <person name="Wrighton K.C."/>
            <person name="Thomas B.C."/>
            <person name="Sharon I."/>
            <person name="Miller C.S."/>
            <person name="Castelle C.J."/>
            <person name="VerBerkmoes N.C."/>
            <person name="Wilkins M.J."/>
            <person name="Hettich R.L."/>
            <person name="Lipton M.S."/>
            <person name="Williams K.H."/>
            <person name="Long P.E."/>
            <person name="Banfield J.F."/>
        </authorList>
    </citation>
    <scope>NUCLEOTIDE SEQUENCE [LARGE SCALE GENOMIC DNA]</scope>
</reference>
<accession>K2GCI4</accession>